<evidence type="ECO:0000313" key="2">
    <source>
        <dbReference type="Proteomes" id="UP000652074"/>
    </source>
</evidence>
<keyword evidence="2" id="KW-1185">Reference proteome</keyword>
<accession>A0ABX1MPE1</accession>
<dbReference type="EMBL" id="WTVR01000029">
    <property type="protein sequence ID" value="NMF89822.1"/>
    <property type="molecule type" value="Genomic_DNA"/>
</dbReference>
<comment type="caution">
    <text evidence="1">The sequence shown here is derived from an EMBL/GenBank/DDBJ whole genome shotgun (WGS) entry which is preliminary data.</text>
</comment>
<sequence>MSSIIISDLALSKELDSGEMSAVRGGALGPITGLPFANVNVNVGINQTIAQLQSIQVNALNNVGVIGADLGFELDLSAAQIANPVIAI</sequence>
<name>A0ABX1MPE1_9RHOO</name>
<dbReference type="Proteomes" id="UP000652074">
    <property type="component" value="Unassembled WGS sequence"/>
</dbReference>
<evidence type="ECO:0000313" key="1">
    <source>
        <dbReference type="EMBL" id="NMF89822.1"/>
    </source>
</evidence>
<protein>
    <submittedName>
        <fullName evidence="1">Uncharacterized protein</fullName>
    </submittedName>
</protein>
<gene>
    <name evidence="1" type="ORF">GPA26_15225</name>
</gene>
<organism evidence="1 2">
    <name type="scientific">Aromatoleum petrolei</name>
    <dbReference type="NCBI Taxonomy" id="76116"/>
    <lineage>
        <taxon>Bacteria</taxon>
        <taxon>Pseudomonadati</taxon>
        <taxon>Pseudomonadota</taxon>
        <taxon>Betaproteobacteria</taxon>
        <taxon>Rhodocyclales</taxon>
        <taxon>Rhodocyclaceae</taxon>
        <taxon>Aromatoleum</taxon>
    </lineage>
</organism>
<dbReference type="RefSeq" id="WP_169207181.1">
    <property type="nucleotide sequence ID" value="NZ_CP059560.1"/>
</dbReference>
<reference evidence="1 2" key="1">
    <citation type="submission" date="2019-12" db="EMBL/GenBank/DDBJ databases">
        <title>Comparative genomics gives insights into the taxonomy of the Azoarcus-Aromatoleum group and reveals separate origins of nif in the plant-associated Azoarcus and non-plant-associated Aromatoleum sub-groups.</title>
        <authorList>
            <person name="Lafos M."/>
            <person name="Maluk M."/>
            <person name="Batista M."/>
            <person name="Junghare M."/>
            <person name="Carmona M."/>
            <person name="Faoro H."/>
            <person name="Cruz L.M."/>
            <person name="Battistoni F."/>
            <person name="De Souza E."/>
            <person name="Pedrosa F."/>
            <person name="Chen W.-M."/>
            <person name="Poole P.S."/>
            <person name="Dixon R.A."/>
            <person name="James E.K."/>
        </authorList>
    </citation>
    <scope>NUCLEOTIDE SEQUENCE [LARGE SCALE GENOMIC DNA]</scope>
    <source>
        <strain evidence="1 2">ToN1</strain>
    </source>
</reference>
<proteinExistence type="predicted"/>